<feature type="domain" description="Tail sheath protein subtilisin-like" evidence="2">
    <location>
        <begin position="106"/>
        <end position="263"/>
    </location>
</feature>
<evidence type="ECO:0000259" key="2">
    <source>
        <dbReference type="Pfam" id="PF04984"/>
    </source>
</evidence>
<feature type="domain" description="Tail sheath protein Gp18-like" evidence="4">
    <location>
        <begin position="25"/>
        <end position="85"/>
    </location>
</feature>
<evidence type="ECO:0000259" key="3">
    <source>
        <dbReference type="Pfam" id="PF17482"/>
    </source>
</evidence>
<protein>
    <submittedName>
        <fullName evidence="5">Tail sheath protein</fullName>
    </submittedName>
</protein>
<dbReference type="EMBL" id="BMZB01000002">
    <property type="protein sequence ID" value="GGZ31993.1"/>
    <property type="molecule type" value="Genomic_DNA"/>
</dbReference>
<reference evidence="5" key="2">
    <citation type="submission" date="2020-09" db="EMBL/GenBank/DDBJ databases">
        <authorList>
            <person name="Sun Q."/>
            <person name="Kim S."/>
        </authorList>
    </citation>
    <scope>NUCLEOTIDE SEQUENCE</scope>
    <source>
        <strain evidence="5">KCTC 32296</strain>
    </source>
</reference>
<dbReference type="InterPro" id="IPR020287">
    <property type="entry name" value="Tail_sheath_C"/>
</dbReference>
<evidence type="ECO:0000313" key="6">
    <source>
        <dbReference type="Proteomes" id="UP000662572"/>
    </source>
</evidence>
<dbReference type="Proteomes" id="UP000662572">
    <property type="component" value="Unassembled WGS sequence"/>
</dbReference>
<dbReference type="InterPro" id="IPR054564">
    <property type="entry name" value="Gp18_domIII_N"/>
</dbReference>
<dbReference type="Pfam" id="PF17482">
    <property type="entry name" value="Phage_sheath_1C"/>
    <property type="match status" value="1"/>
</dbReference>
<dbReference type="Pfam" id="PF22671">
    <property type="entry name" value="Gp18_domIII_N"/>
    <property type="match status" value="1"/>
</dbReference>
<sequence>MANPHGIKTLEITTGTRPSAEASTAVIGLVATSSDADIAAFPADTPVLFTDIYAAIAKAGVNGTLSKSLLAIAQQCNPTLVIVRVAEGANPAATETAIVGTVTNAGKKTGLKALLAAKAQLGVQPKIIGVPGLDTQVVATELASIAAKLDAMAYVRAIGATIAEATAYRAGFISREMMLIWPDFTDWTGSAVARALGLRALIDQREGWHRSLSNVAVQGVTGLSKDVFFDISGENTDTQILNDAEVTALIRNEGFRFWGNRTCSDEPLFAFEPAVRSGAAVRQIIRDSLTWAIDKPLTASLVKDIIETGNNALRKLVAQGYLIGASMWYDPAKNAQAQLAGGKLVIDYDYTPCAPLESLTLNQRITDTYYANLADQIAA</sequence>
<organism evidence="5 6">
    <name type="scientific">Asticcacaulis endophyticus</name>
    <dbReference type="NCBI Taxonomy" id="1395890"/>
    <lineage>
        <taxon>Bacteria</taxon>
        <taxon>Pseudomonadati</taxon>
        <taxon>Pseudomonadota</taxon>
        <taxon>Alphaproteobacteria</taxon>
        <taxon>Caulobacterales</taxon>
        <taxon>Caulobacteraceae</taxon>
        <taxon>Asticcacaulis</taxon>
    </lineage>
</organism>
<dbReference type="RefSeq" id="WP_189486096.1">
    <property type="nucleotide sequence ID" value="NZ_BMZB01000002.1"/>
</dbReference>
<gene>
    <name evidence="5" type="primary">fI</name>
    <name evidence="5" type="ORF">GCM10011273_17520</name>
</gene>
<feature type="domain" description="Tail sheath protein C-terminal" evidence="3">
    <location>
        <begin position="265"/>
        <end position="366"/>
    </location>
</feature>
<dbReference type="InterPro" id="IPR052042">
    <property type="entry name" value="Tail_sheath_structural"/>
</dbReference>
<dbReference type="AlphaFoldDB" id="A0A918Q626"/>
<dbReference type="InterPro" id="IPR035089">
    <property type="entry name" value="Phage_sheath_subtilisin"/>
</dbReference>
<name>A0A918Q626_9CAUL</name>
<proteinExistence type="inferred from homology"/>
<dbReference type="PANTHER" id="PTHR35861:SF1">
    <property type="entry name" value="PHAGE TAIL SHEATH PROTEIN"/>
    <property type="match status" value="1"/>
</dbReference>
<accession>A0A918Q626</accession>
<comment type="similarity">
    <text evidence="1">Belongs to the myoviridae tail sheath protein family.</text>
</comment>
<reference evidence="5" key="1">
    <citation type="journal article" date="2014" name="Int. J. Syst. Evol. Microbiol.">
        <title>Complete genome sequence of Corynebacterium casei LMG S-19264T (=DSM 44701T), isolated from a smear-ripened cheese.</title>
        <authorList>
            <consortium name="US DOE Joint Genome Institute (JGI-PGF)"/>
            <person name="Walter F."/>
            <person name="Albersmeier A."/>
            <person name="Kalinowski J."/>
            <person name="Ruckert C."/>
        </authorList>
    </citation>
    <scope>NUCLEOTIDE SEQUENCE</scope>
    <source>
        <strain evidence="5">KCTC 32296</strain>
    </source>
</reference>
<comment type="caution">
    <text evidence="5">The sequence shown here is derived from an EMBL/GenBank/DDBJ whole genome shotgun (WGS) entry which is preliminary data.</text>
</comment>
<evidence type="ECO:0000313" key="5">
    <source>
        <dbReference type="EMBL" id="GGZ31993.1"/>
    </source>
</evidence>
<dbReference type="PANTHER" id="PTHR35861">
    <property type="match status" value="1"/>
</dbReference>
<evidence type="ECO:0000256" key="1">
    <source>
        <dbReference type="ARBA" id="ARBA00008005"/>
    </source>
</evidence>
<dbReference type="Pfam" id="PF04984">
    <property type="entry name" value="Phage_sheath_1"/>
    <property type="match status" value="1"/>
</dbReference>
<evidence type="ECO:0000259" key="4">
    <source>
        <dbReference type="Pfam" id="PF22671"/>
    </source>
</evidence>
<keyword evidence="6" id="KW-1185">Reference proteome</keyword>